<evidence type="ECO:0000313" key="4">
    <source>
        <dbReference type="Proteomes" id="UP000193380"/>
    </source>
</evidence>
<accession>A0A060XQP5</accession>
<protein>
    <submittedName>
        <fullName evidence="3">Uncharacterized protein</fullName>
    </submittedName>
</protein>
<dbReference type="AlphaFoldDB" id="A0A060XQP5"/>
<dbReference type="PaxDb" id="8022-A0A060XQP5"/>
<feature type="chain" id="PRO_5001591328" evidence="2">
    <location>
        <begin position="21"/>
        <end position="189"/>
    </location>
</feature>
<dbReference type="Proteomes" id="UP000193380">
    <property type="component" value="Unassembled WGS sequence"/>
</dbReference>
<proteinExistence type="predicted"/>
<feature type="signal peptide" evidence="2">
    <location>
        <begin position="1"/>
        <end position="20"/>
    </location>
</feature>
<feature type="region of interest" description="Disordered" evidence="1">
    <location>
        <begin position="147"/>
        <end position="168"/>
    </location>
</feature>
<evidence type="ECO:0000256" key="2">
    <source>
        <dbReference type="SAM" id="SignalP"/>
    </source>
</evidence>
<dbReference type="EMBL" id="FR905844">
    <property type="protein sequence ID" value="CDQ81816.1"/>
    <property type="molecule type" value="Genomic_DNA"/>
</dbReference>
<evidence type="ECO:0000313" key="3">
    <source>
        <dbReference type="EMBL" id="CDQ81816.1"/>
    </source>
</evidence>
<evidence type="ECO:0000256" key="1">
    <source>
        <dbReference type="SAM" id="MobiDB-lite"/>
    </source>
</evidence>
<organism evidence="3 4">
    <name type="scientific">Oncorhynchus mykiss</name>
    <name type="common">Rainbow trout</name>
    <name type="synonym">Salmo gairdneri</name>
    <dbReference type="NCBI Taxonomy" id="8022"/>
    <lineage>
        <taxon>Eukaryota</taxon>
        <taxon>Metazoa</taxon>
        <taxon>Chordata</taxon>
        <taxon>Craniata</taxon>
        <taxon>Vertebrata</taxon>
        <taxon>Euteleostomi</taxon>
        <taxon>Actinopterygii</taxon>
        <taxon>Neopterygii</taxon>
        <taxon>Teleostei</taxon>
        <taxon>Protacanthopterygii</taxon>
        <taxon>Salmoniformes</taxon>
        <taxon>Salmonidae</taxon>
        <taxon>Salmoninae</taxon>
        <taxon>Oncorhynchus</taxon>
    </lineage>
</organism>
<feature type="region of interest" description="Disordered" evidence="1">
    <location>
        <begin position="42"/>
        <end position="68"/>
    </location>
</feature>
<name>A0A060XQP5_ONCMY</name>
<reference evidence="3" key="2">
    <citation type="submission" date="2014-03" db="EMBL/GenBank/DDBJ databases">
        <authorList>
            <person name="Genoscope - CEA"/>
        </authorList>
    </citation>
    <scope>NUCLEOTIDE SEQUENCE</scope>
</reference>
<gene>
    <name evidence="3" type="ORF">GSONMT00035092001</name>
</gene>
<sequence length="189" mass="21402">MCVCVCVCVFVFQCAVKREGEERGPGSLSEVWLCDSSHLHGGHQAPGRNLTGGPQAQEGGEPHHEPPPWSPHVSLILLDKAMDIIIGLTSIIIMLYKGNGIKFMWPVLRQRPTGDNIMGIMAHPPVAYEEVQGTTMKLKMKDKEVDVSRRSHHQRTKQAVQEEQGSWAREKREWRTSWTWEEIMKHVAD</sequence>
<keyword evidence="2" id="KW-0732">Signal</keyword>
<reference evidence="3" key="1">
    <citation type="journal article" date="2014" name="Nat. Commun.">
        <title>The rainbow trout genome provides novel insights into evolution after whole-genome duplication in vertebrates.</title>
        <authorList>
            <person name="Berthelot C."/>
            <person name="Brunet F."/>
            <person name="Chalopin D."/>
            <person name="Juanchich A."/>
            <person name="Bernard M."/>
            <person name="Noel B."/>
            <person name="Bento P."/>
            <person name="Da Silva C."/>
            <person name="Labadie K."/>
            <person name="Alberti A."/>
            <person name="Aury J.M."/>
            <person name="Louis A."/>
            <person name="Dehais P."/>
            <person name="Bardou P."/>
            <person name="Montfort J."/>
            <person name="Klopp C."/>
            <person name="Cabau C."/>
            <person name="Gaspin C."/>
            <person name="Thorgaard G.H."/>
            <person name="Boussaha M."/>
            <person name="Quillet E."/>
            <person name="Guyomard R."/>
            <person name="Galiana D."/>
            <person name="Bobe J."/>
            <person name="Volff J.N."/>
            <person name="Genet C."/>
            <person name="Wincker P."/>
            <person name="Jaillon O."/>
            <person name="Roest Crollius H."/>
            <person name="Guiguen Y."/>
        </authorList>
    </citation>
    <scope>NUCLEOTIDE SEQUENCE [LARGE SCALE GENOMIC DNA]</scope>
</reference>
<dbReference type="STRING" id="8022.A0A060XQP5"/>